<feature type="compositionally biased region" description="Low complexity" evidence="1">
    <location>
        <begin position="1"/>
        <end position="10"/>
    </location>
</feature>
<evidence type="ECO:0000256" key="1">
    <source>
        <dbReference type="SAM" id="MobiDB-lite"/>
    </source>
</evidence>
<organism evidence="2 3">
    <name type="scientific">Choiromyces venosus 120613-1</name>
    <dbReference type="NCBI Taxonomy" id="1336337"/>
    <lineage>
        <taxon>Eukaryota</taxon>
        <taxon>Fungi</taxon>
        <taxon>Dikarya</taxon>
        <taxon>Ascomycota</taxon>
        <taxon>Pezizomycotina</taxon>
        <taxon>Pezizomycetes</taxon>
        <taxon>Pezizales</taxon>
        <taxon>Tuberaceae</taxon>
        <taxon>Choiromyces</taxon>
    </lineage>
</organism>
<feature type="region of interest" description="Disordered" evidence="1">
    <location>
        <begin position="182"/>
        <end position="203"/>
    </location>
</feature>
<feature type="region of interest" description="Disordered" evidence="1">
    <location>
        <begin position="1"/>
        <end position="38"/>
    </location>
</feature>
<proteinExistence type="predicted"/>
<sequence>MDSQASSTSPHKGKGKKKPCTPPDPTTPPQGTRWTTIAGDNTTSSLTVILDQYLVGASPDTTYFQNLYVKVAVESSLQILTPTSETVIFCKMLDMIHNDYRNSITILKKHINGLVDELDELWQQTPPPPEQPTTTTAPPDTHRVPESTLSTTQTLPPLSAPALAAISAPSWATVVRKGKKKALSTSKPASAAKLNPLTNAPTSKKGITMRERRLIIKHDGSPLTPIAMEVQDAINRVLSSTYIQTISLMNGNVTITTMESVKATSHNSRAFTFLRLILGATTVHLDTPATQLLVHGLPTTHSLALPLPSNPDDSPPMHPVQARMPPLSSSPSPAPMLPSLSISDFQPSLPHSGLSDTYGSMPSLSIPTVTTSDNTVTSVPAYPHATGVPYQTPWGSLLPHINLPSLGPSLQLLLSKVYQL</sequence>
<accession>A0A3N4JJP7</accession>
<evidence type="ECO:0000313" key="2">
    <source>
        <dbReference type="EMBL" id="RPA98472.1"/>
    </source>
</evidence>
<dbReference type="Proteomes" id="UP000276215">
    <property type="component" value="Unassembled WGS sequence"/>
</dbReference>
<feature type="compositionally biased region" description="Low complexity" evidence="1">
    <location>
        <begin position="324"/>
        <end position="334"/>
    </location>
</feature>
<keyword evidence="3" id="KW-1185">Reference proteome</keyword>
<feature type="region of interest" description="Disordered" evidence="1">
    <location>
        <begin position="122"/>
        <end position="154"/>
    </location>
</feature>
<name>A0A3N4JJP7_9PEZI</name>
<gene>
    <name evidence="2" type="ORF">L873DRAFT_1912930</name>
</gene>
<reference evidence="2 3" key="1">
    <citation type="journal article" date="2018" name="Nat. Ecol. Evol.">
        <title>Pezizomycetes genomes reveal the molecular basis of ectomycorrhizal truffle lifestyle.</title>
        <authorList>
            <person name="Murat C."/>
            <person name="Payen T."/>
            <person name="Noel B."/>
            <person name="Kuo A."/>
            <person name="Morin E."/>
            <person name="Chen J."/>
            <person name="Kohler A."/>
            <person name="Krizsan K."/>
            <person name="Balestrini R."/>
            <person name="Da Silva C."/>
            <person name="Montanini B."/>
            <person name="Hainaut M."/>
            <person name="Levati E."/>
            <person name="Barry K.W."/>
            <person name="Belfiori B."/>
            <person name="Cichocki N."/>
            <person name="Clum A."/>
            <person name="Dockter R.B."/>
            <person name="Fauchery L."/>
            <person name="Guy J."/>
            <person name="Iotti M."/>
            <person name="Le Tacon F."/>
            <person name="Lindquist E.A."/>
            <person name="Lipzen A."/>
            <person name="Malagnac F."/>
            <person name="Mello A."/>
            <person name="Molinier V."/>
            <person name="Miyauchi S."/>
            <person name="Poulain J."/>
            <person name="Riccioni C."/>
            <person name="Rubini A."/>
            <person name="Sitrit Y."/>
            <person name="Splivallo R."/>
            <person name="Traeger S."/>
            <person name="Wang M."/>
            <person name="Zifcakova L."/>
            <person name="Wipf D."/>
            <person name="Zambonelli A."/>
            <person name="Paolocci F."/>
            <person name="Nowrousian M."/>
            <person name="Ottonello S."/>
            <person name="Baldrian P."/>
            <person name="Spatafora J.W."/>
            <person name="Henrissat B."/>
            <person name="Nagy L.G."/>
            <person name="Aury J.M."/>
            <person name="Wincker P."/>
            <person name="Grigoriev I.V."/>
            <person name="Bonfante P."/>
            <person name="Martin F.M."/>
        </authorList>
    </citation>
    <scope>NUCLEOTIDE SEQUENCE [LARGE SCALE GENOMIC DNA]</scope>
    <source>
        <strain evidence="2 3">120613-1</strain>
    </source>
</reference>
<dbReference type="EMBL" id="ML120395">
    <property type="protein sequence ID" value="RPA98472.1"/>
    <property type="molecule type" value="Genomic_DNA"/>
</dbReference>
<feature type="region of interest" description="Disordered" evidence="1">
    <location>
        <begin position="304"/>
        <end position="334"/>
    </location>
</feature>
<dbReference type="OrthoDB" id="3737666at2759"/>
<evidence type="ECO:0000313" key="3">
    <source>
        <dbReference type="Proteomes" id="UP000276215"/>
    </source>
</evidence>
<protein>
    <submittedName>
        <fullName evidence="2">Uncharacterized protein</fullName>
    </submittedName>
</protein>
<dbReference type="AlphaFoldDB" id="A0A3N4JJP7"/>